<reference evidence="2" key="1">
    <citation type="journal article" date="2014" name="Genome Announc.">
        <title>Draft genome sequence of the formaldehyde-resistant fungus Byssochlamys spectabilis No. 5 (anamorph Paecilomyces variotii No. 5) (NBRC109023).</title>
        <authorList>
            <person name="Oka T."/>
            <person name="Ekino K."/>
            <person name="Fukuda K."/>
            <person name="Nomura Y."/>
        </authorList>
    </citation>
    <scope>NUCLEOTIDE SEQUENCE [LARGE SCALE GENOMIC DNA]</scope>
    <source>
        <strain evidence="2">No. 5 / NBRC 109023</strain>
    </source>
</reference>
<evidence type="ECO:0000313" key="2">
    <source>
        <dbReference type="Proteomes" id="UP000018001"/>
    </source>
</evidence>
<keyword evidence="2" id="KW-1185">Reference proteome</keyword>
<gene>
    <name evidence="1" type="ORF">PVAR5_5730</name>
</gene>
<dbReference type="PANTHER" id="PTHR37540">
    <property type="entry name" value="TRANSCRIPTION FACTOR (ACR-2), PUTATIVE-RELATED-RELATED"/>
    <property type="match status" value="1"/>
</dbReference>
<sequence>MTQPSYVFLNTTNAPGLSPQAARQTGLEAHKDSSPGASLSCCRETFRKRTHAEMNSDVLPWVNGTPMNPSSNNNSFVHNTQELVLLRRTYSSKNLNDPTWIETIVSEPALVEASIAIGLRYWSPDPFWQWQADVHSYKALHFIIRQINSSQAQVDSVLGAVLTMAFAERLADANVAWGIHIDGLVQMIQYRHSKGMEMPFWFSDIMILDVVNHIFHYPRMYHEKLIEALGHHESSAVSQVVEISETFITLRQSIHTYHTHKVDTPHVIQDVAQQTEKLRRQIRALRNVKDNRTVLATAQTIELTLDLLWPAQPRANLNLLAAELKDTLDQIPMRPCLLMDLTSCQLIIGATAAEKDTTTRKWFVDKLKNAAQAMQSRGWVQPFDLLEKGLMSDPDISGWLKTLKPDLLDS</sequence>
<dbReference type="eggNOG" id="ENOG502SQQE">
    <property type="taxonomic scope" value="Eukaryota"/>
</dbReference>
<dbReference type="InParanoid" id="V5G4X5"/>
<proteinExistence type="predicted"/>
<protein>
    <submittedName>
        <fullName evidence="1">Uncharacterized protein</fullName>
    </submittedName>
</protein>
<dbReference type="HOGENOM" id="CLU_051876_0_0_1"/>
<dbReference type="PANTHER" id="PTHR37540:SF5">
    <property type="entry name" value="TRANSCRIPTION FACTOR DOMAIN-CONTAINING PROTEIN"/>
    <property type="match status" value="1"/>
</dbReference>
<name>V5G4X5_BYSSN</name>
<dbReference type="Proteomes" id="UP000018001">
    <property type="component" value="Unassembled WGS sequence"/>
</dbReference>
<dbReference type="Pfam" id="PF11951">
    <property type="entry name" value="Fungal_trans_2"/>
    <property type="match status" value="1"/>
</dbReference>
<organism evidence="1 2">
    <name type="scientific">Byssochlamys spectabilis (strain No. 5 / NBRC 109023)</name>
    <name type="common">Paecilomyces variotii</name>
    <dbReference type="NCBI Taxonomy" id="1356009"/>
    <lineage>
        <taxon>Eukaryota</taxon>
        <taxon>Fungi</taxon>
        <taxon>Dikarya</taxon>
        <taxon>Ascomycota</taxon>
        <taxon>Pezizomycotina</taxon>
        <taxon>Eurotiomycetes</taxon>
        <taxon>Eurotiomycetidae</taxon>
        <taxon>Eurotiales</taxon>
        <taxon>Thermoascaceae</taxon>
        <taxon>Paecilomyces</taxon>
    </lineage>
</organism>
<dbReference type="OrthoDB" id="4158087at2759"/>
<dbReference type="EMBL" id="BAUL01000183">
    <property type="protein sequence ID" value="GAD97061.1"/>
    <property type="molecule type" value="Genomic_DNA"/>
</dbReference>
<dbReference type="AlphaFoldDB" id="V5G4X5"/>
<evidence type="ECO:0000313" key="1">
    <source>
        <dbReference type="EMBL" id="GAD97061.1"/>
    </source>
</evidence>
<comment type="caution">
    <text evidence="1">The sequence shown here is derived from an EMBL/GenBank/DDBJ whole genome shotgun (WGS) entry which is preliminary data.</text>
</comment>
<accession>V5G4X5</accession>
<dbReference type="InterPro" id="IPR021858">
    <property type="entry name" value="Fun_TF"/>
</dbReference>